<keyword evidence="5" id="KW-1015">Disulfide bond</keyword>
<keyword evidence="7" id="KW-0472">Membrane</keyword>
<evidence type="ECO:0000256" key="1">
    <source>
        <dbReference type="ARBA" id="ARBA00022714"/>
    </source>
</evidence>
<feature type="transmembrane region" description="Helical" evidence="7">
    <location>
        <begin position="24"/>
        <end position="44"/>
    </location>
</feature>
<keyword evidence="1" id="KW-0001">2Fe-2S</keyword>
<dbReference type="InterPro" id="IPR017941">
    <property type="entry name" value="Rieske_2Fe-2S"/>
</dbReference>
<evidence type="ECO:0000256" key="7">
    <source>
        <dbReference type="SAM" id="Phobius"/>
    </source>
</evidence>
<dbReference type="PROSITE" id="PS51296">
    <property type="entry name" value="RIESKE"/>
    <property type="match status" value="1"/>
</dbReference>
<reference evidence="9 10" key="1">
    <citation type="submission" date="2021-02" db="EMBL/GenBank/DDBJ databases">
        <title>Complete genome of Desulfoluna sp. strain ASN36.</title>
        <authorList>
            <person name="Takahashi A."/>
            <person name="Kojima H."/>
            <person name="Fukui M."/>
        </authorList>
    </citation>
    <scope>NUCLEOTIDE SEQUENCE [LARGE SCALE GENOMIC DNA]</scope>
    <source>
        <strain evidence="9 10">ASN36</strain>
    </source>
</reference>
<dbReference type="PANTHER" id="PTHR10134">
    <property type="entry name" value="CYTOCHROME B-C1 COMPLEX SUBUNIT RIESKE, MITOCHONDRIAL"/>
    <property type="match status" value="1"/>
</dbReference>
<dbReference type="Proteomes" id="UP001320148">
    <property type="component" value="Chromosome"/>
</dbReference>
<dbReference type="Gene3D" id="2.102.10.10">
    <property type="entry name" value="Rieske [2Fe-2S] iron-sulphur domain"/>
    <property type="match status" value="1"/>
</dbReference>
<feature type="domain" description="Rieske" evidence="8">
    <location>
        <begin position="59"/>
        <end position="152"/>
    </location>
</feature>
<evidence type="ECO:0000256" key="5">
    <source>
        <dbReference type="ARBA" id="ARBA00023157"/>
    </source>
</evidence>
<dbReference type="PRINTS" id="PR00162">
    <property type="entry name" value="RIESKE"/>
</dbReference>
<dbReference type="Pfam" id="PF00355">
    <property type="entry name" value="Rieske"/>
    <property type="match status" value="1"/>
</dbReference>
<proteinExistence type="predicted"/>
<dbReference type="InterPro" id="IPR014349">
    <property type="entry name" value="Rieske_Fe-S_prot"/>
</dbReference>
<name>A0ABM7PDR3_9BACT</name>
<keyword evidence="4" id="KW-0411">Iron-sulfur</keyword>
<keyword evidence="10" id="KW-1185">Reference proteome</keyword>
<gene>
    <name evidence="9" type="ORF">DSLASN_09780</name>
</gene>
<dbReference type="SUPFAM" id="SSF50022">
    <property type="entry name" value="ISP domain"/>
    <property type="match status" value="1"/>
</dbReference>
<sequence>MCSDKEKCEHQSDTPKRRRFLKNAWAFLGIIAAGEFLWVFHGFLKPGKKTSSAANTDVIIDAGKVDDFPLDSVTAFVRGRFYLSRLEDGGFLAISRKCTHLGCTVPWVDEEKKFICPCHASAFDIAGKVISPPAPRPLDIHPVSIENGLITVNTGKTIRRKTMDESQIAYA</sequence>
<comment type="cofactor">
    <cofactor evidence="6">
        <name>[2Fe-2S] cluster</name>
        <dbReference type="ChEBI" id="CHEBI:190135"/>
    </cofactor>
</comment>
<dbReference type="RefSeq" id="WP_236891604.1">
    <property type="nucleotide sequence ID" value="NZ_AP024488.1"/>
</dbReference>
<keyword evidence="7" id="KW-0812">Transmembrane</keyword>
<evidence type="ECO:0000256" key="2">
    <source>
        <dbReference type="ARBA" id="ARBA00022723"/>
    </source>
</evidence>
<dbReference type="InterPro" id="IPR036922">
    <property type="entry name" value="Rieske_2Fe-2S_sf"/>
</dbReference>
<dbReference type="EMBL" id="AP024488">
    <property type="protein sequence ID" value="BCS95346.1"/>
    <property type="molecule type" value="Genomic_DNA"/>
</dbReference>
<protein>
    <submittedName>
        <fullName evidence="9">Cytochrome b6</fullName>
    </submittedName>
</protein>
<organism evidence="9 10">
    <name type="scientific">Desulfoluna limicola</name>
    <dbReference type="NCBI Taxonomy" id="2810562"/>
    <lineage>
        <taxon>Bacteria</taxon>
        <taxon>Pseudomonadati</taxon>
        <taxon>Thermodesulfobacteriota</taxon>
        <taxon>Desulfobacteria</taxon>
        <taxon>Desulfobacterales</taxon>
        <taxon>Desulfolunaceae</taxon>
        <taxon>Desulfoluna</taxon>
    </lineage>
</organism>
<evidence type="ECO:0000256" key="6">
    <source>
        <dbReference type="ARBA" id="ARBA00034078"/>
    </source>
</evidence>
<evidence type="ECO:0000313" key="10">
    <source>
        <dbReference type="Proteomes" id="UP001320148"/>
    </source>
</evidence>
<keyword evidence="7" id="KW-1133">Transmembrane helix</keyword>
<keyword evidence="2" id="KW-0479">Metal-binding</keyword>
<evidence type="ECO:0000256" key="3">
    <source>
        <dbReference type="ARBA" id="ARBA00023004"/>
    </source>
</evidence>
<keyword evidence="3" id="KW-0408">Iron</keyword>
<evidence type="ECO:0000259" key="8">
    <source>
        <dbReference type="PROSITE" id="PS51296"/>
    </source>
</evidence>
<accession>A0ABM7PDR3</accession>
<dbReference type="InterPro" id="IPR005805">
    <property type="entry name" value="Rieske_Fe-S_prot_C"/>
</dbReference>
<evidence type="ECO:0000256" key="4">
    <source>
        <dbReference type="ARBA" id="ARBA00023014"/>
    </source>
</evidence>
<dbReference type="CDD" id="cd03467">
    <property type="entry name" value="Rieske"/>
    <property type="match status" value="1"/>
</dbReference>
<evidence type="ECO:0000313" key="9">
    <source>
        <dbReference type="EMBL" id="BCS95346.1"/>
    </source>
</evidence>